<proteinExistence type="predicted"/>
<dbReference type="VEuPathDB" id="VectorBase:ASIC016396"/>
<organism evidence="1">
    <name type="scientific">Anopheles sinensis</name>
    <name type="common">Mosquito</name>
    <dbReference type="NCBI Taxonomy" id="74873"/>
    <lineage>
        <taxon>Eukaryota</taxon>
        <taxon>Metazoa</taxon>
        <taxon>Ecdysozoa</taxon>
        <taxon>Arthropoda</taxon>
        <taxon>Hexapoda</taxon>
        <taxon>Insecta</taxon>
        <taxon>Pterygota</taxon>
        <taxon>Neoptera</taxon>
        <taxon>Endopterygota</taxon>
        <taxon>Diptera</taxon>
        <taxon>Nematocera</taxon>
        <taxon>Culicoidea</taxon>
        <taxon>Culicidae</taxon>
        <taxon>Anophelinae</taxon>
        <taxon>Anopheles</taxon>
    </lineage>
</organism>
<accession>A0A084WDH6</accession>
<gene>
    <name evidence="1" type="ORF">ZHAS_00016396</name>
</gene>
<reference evidence="1 3" key="1">
    <citation type="journal article" date="2014" name="BMC Genomics">
        <title>Genome sequence of Anopheles sinensis provides insight into genetics basis of mosquito competence for malaria parasites.</title>
        <authorList>
            <person name="Zhou D."/>
            <person name="Zhang D."/>
            <person name="Ding G."/>
            <person name="Shi L."/>
            <person name="Hou Q."/>
            <person name="Ye Y."/>
            <person name="Xu Y."/>
            <person name="Zhou H."/>
            <person name="Xiong C."/>
            <person name="Li S."/>
            <person name="Yu J."/>
            <person name="Hong S."/>
            <person name="Yu X."/>
            <person name="Zou P."/>
            <person name="Chen C."/>
            <person name="Chang X."/>
            <person name="Wang W."/>
            <person name="Lv Y."/>
            <person name="Sun Y."/>
            <person name="Ma L."/>
            <person name="Shen B."/>
            <person name="Zhu C."/>
        </authorList>
    </citation>
    <scope>NUCLEOTIDE SEQUENCE [LARGE SCALE GENOMIC DNA]</scope>
</reference>
<protein>
    <submittedName>
        <fullName evidence="1 2">Basic endochitinase</fullName>
    </submittedName>
</protein>
<name>A0A084WDH6_ANOSI</name>
<evidence type="ECO:0000313" key="3">
    <source>
        <dbReference type="Proteomes" id="UP000030765"/>
    </source>
</evidence>
<dbReference type="EMBL" id="KE525339">
    <property type="protein sequence ID" value="KFB48270.1"/>
    <property type="molecule type" value="Genomic_DNA"/>
</dbReference>
<sequence>MYERNNIKFMLCISDCCHEEYTKGVLDFSHFHSFNPALDPAAKKRKLPVKFIQQHNLSRVHMQLLPAQGAPTVIVDEVHVSLSVADCEVKRRTLDVMDRMSGK</sequence>
<evidence type="ECO:0000313" key="1">
    <source>
        <dbReference type="EMBL" id="KFB48270.1"/>
    </source>
</evidence>
<keyword evidence="3" id="KW-1185">Reference proteome</keyword>
<dbReference type="EnsemblMetazoa" id="ASIC016396-RA">
    <property type="protein sequence ID" value="ASIC016396-PA"/>
    <property type="gene ID" value="ASIC016396"/>
</dbReference>
<dbReference type="AlphaFoldDB" id="A0A084WDH6"/>
<dbReference type="Proteomes" id="UP000030765">
    <property type="component" value="Unassembled WGS sequence"/>
</dbReference>
<dbReference type="EMBL" id="ATLV01023015">
    <property type="status" value="NOT_ANNOTATED_CDS"/>
    <property type="molecule type" value="Genomic_DNA"/>
</dbReference>
<evidence type="ECO:0000313" key="2">
    <source>
        <dbReference type="EnsemblMetazoa" id="ASIC016396-PA"/>
    </source>
</evidence>
<reference evidence="2" key="2">
    <citation type="submission" date="2020-05" db="UniProtKB">
        <authorList>
            <consortium name="EnsemblMetazoa"/>
        </authorList>
    </citation>
    <scope>IDENTIFICATION</scope>
</reference>